<evidence type="ECO:0000259" key="6">
    <source>
        <dbReference type="PROSITE" id="PS51767"/>
    </source>
</evidence>
<feature type="region of interest" description="Disordered" evidence="4">
    <location>
        <begin position="622"/>
        <end position="732"/>
    </location>
</feature>
<evidence type="ECO:0000256" key="3">
    <source>
        <dbReference type="RuleBase" id="RU000454"/>
    </source>
</evidence>
<protein>
    <submittedName>
        <fullName evidence="7">Acid protease</fullName>
    </submittedName>
</protein>
<evidence type="ECO:0000313" key="8">
    <source>
        <dbReference type="Proteomes" id="UP000217199"/>
    </source>
</evidence>
<dbReference type="OrthoDB" id="2747330at2759"/>
<feature type="compositionally biased region" description="Low complexity" evidence="4">
    <location>
        <begin position="780"/>
        <end position="794"/>
    </location>
</feature>
<keyword evidence="3 7" id="KW-0645">Protease</keyword>
<dbReference type="Gene3D" id="2.40.70.10">
    <property type="entry name" value="Acid Proteases"/>
    <property type="match status" value="2"/>
</dbReference>
<feature type="region of interest" description="Disordered" evidence="4">
    <location>
        <begin position="752"/>
        <end position="821"/>
    </location>
</feature>
<feature type="transmembrane region" description="Helical" evidence="5">
    <location>
        <begin position="514"/>
        <end position="535"/>
    </location>
</feature>
<keyword evidence="5" id="KW-1133">Transmembrane helix</keyword>
<evidence type="ECO:0000256" key="5">
    <source>
        <dbReference type="SAM" id="Phobius"/>
    </source>
</evidence>
<accession>A0A286UQH0</accession>
<dbReference type="EMBL" id="NBII01000002">
    <property type="protein sequence ID" value="PAV21836.1"/>
    <property type="molecule type" value="Genomic_DNA"/>
</dbReference>
<feature type="compositionally biased region" description="Polar residues" evidence="4">
    <location>
        <begin position="694"/>
        <end position="726"/>
    </location>
</feature>
<name>A0A286UQH0_9AGAM</name>
<feature type="region of interest" description="Disordered" evidence="4">
    <location>
        <begin position="30"/>
        <end position="90"/>
    </location>
</feature>
<dbReference type="CDD" id="cd05471">
    <property type="entry name" value="pepsin_like"/>
    <property type="match status" value="1"/>
</dbReference>
<dbReference type="STRING" id="2282107.A0A286UQH0"/>
<organism evidence="7 8">
    <name type="scientific">Pyrrhoderma noxium</name>
    <dbReference type="NCBI Taxonomy" id="2282107"/>
    <lineage>
        <taxon>Eukaryota</taxon>
        <taxon>Fungi</taxon>
        <taxon>Dikarya</taxon>
        <taxon>Basidiomycota</taxon>
        <taxon>Agaricomycotina</taxon>
        <taxon>Agaricomycetes</taxon>
        <taxon>Hymenochaetales</taxon>
        <taxon>Hymenochaetaceae</taxon>
        <taxon>Pyrrhoderma</taxon>
    </lineage>
</organism>
<dbReference type="InterPro" id="IPR034164">
    <property type="entry name" value="Pepsin-like_dom"/>
</dbReference>
<dbReference type="PANTHER" id="PTHR47966:SF57">
    <property type="entry name" value="PEPTIDASE A1 DOMAIN-CONTAINING PROTEIN"/>
    <property type="match status" value="1"/>
</dbReference>
<dbReference type="PROSITE" id="PS00141">
    <property type="entry name" value="ASP_PROTEASE"/>
    <property type="match status" value="1"/>
</dbReference>
<evidence type="ECO:0000256" key="4">
    <source>
        <dbReference type="SAM" id="MobiDB-lite"/>
    </source>
</evidence>
<gene>
    <name evidence="7" type="ORF">PNOK_0179300</name>
</gene>
<evidence type="ECO:0000256" key="2">
    <source>
        <dbReference type="ARBA" id="ARBA00022750"/>
    </source>
</evidence>
<keyword evidence="5" id="KW-0812">Transmembrane</keyword>
<keyword evidence="8" id="KW-1185">Reference proteome</keyword>
<dbReference type="Proteomes" id="UP000217199">
    <property type="component" value="Unassembled WGS sequence"/>
</dbReference>
<feature type="domain" description="Peptidase A1" evidence="6">
    <location>
        <begin position="106"/>
        <end position="457"/>
    </location>
</feature>
<proteinExistence type="inferred from homology"/>
<dbReference type="InterPro" id="IPR033121">
    <property type="entry name" value="PEPTIDASE_A1"/>
</dbReference>
<keyword evidence="3" id="KW-0378">Hydrolase</keyword>
<dbReference type="SUPFAM" id="SSF50630">
    <property type="entry name" value="Acid proteases"/>
    <property type="match status" value="1"/>
</dbReference>
<comment type="caution">
    <text evidence="7">The sequence shown here is derived from an EMBL/GenBank/DDBJ whole genome shotgun (WGS) entry which is preliminary data.</text>
</comment>
<dbReference type="PANTHER" id="PTHR47966">
    <property type="entry name" value="BETA-SITE APP-CLEAVING ENZYME, ISOFORM A-RELATED"/>
    <property type="match status" value="1"/>
</dbReference>
<dbReference type="AlphaFoldDB" id="A0A286UQH0"/>
<evidence type="ECO:0000256" key="1">
    <source>
        <dbReference type="ARBA" id="ARBA00007447"/>
    </source>
</evidence>
<feature type="region of interest" description="Disordered" evidence="4">
    <location>
        <begin position="1"/>
        <end position="20"/>
    </location>
</feature>
<dbReference type="InterPro" id="IPR001969">
    <property type="entry name" value="Aspartic_peptidase_AS"/>
</dbReference>
<feature type="compositionally biased region" description="Basic and acidic residues" evidence="4">
    <location>
        <begin position="632"/>
        <end position="648"/>
    </location>
</feature>
<keyword evidence="2 3" id="KW-0064">Aspartyl protease</keyword>
<dbReference type="GO" id="GO:0006508">
    <property type="term" value="P:proteolysis"/>
    <property type="evidence" value="ECO:0007669"/>
    <property type="project" value="UniProtKB-KW"/>
</dbReference>
<dbReference type="PRINTS" id="PR00792">
    <property type="entry name" value="PEPSIN"/>
</dbReference>
<dbReference type="InterPro" id="IPR001461">
    <property type="entry name" value="Aspartic_peptidase_A1"/>
</dbReference>
<reference evidence="7 8" key="1">
    <citation type="journal article" date="2017" name="Mol. Ecol.">
        <title>Comparative and population genomic landscape of Phellinus noxius: A hypervariable fungus causing root rot in trees.</title>
        <authorList>
            <person name="Chung C.L."/>
            <person name="Lee T.J."/>
            <person name="Akiba M."/>
            <person name="Lee H.H."/>
            <person name="Kuo T.H."/>
            <person name="Liu D."/>
            <person name="Ke H.M."/>
            <person name="Yokoi T."/>
            <person name="Roa M.B."/>
            <person name="Lu M.J."/>
            <person name="Chang Y.Y."/>
            <person name="Ann P.J."/>
            <person name="Tsai J.N."/>
            <person name="Chen C.Y."/>
            <person name="Tzean S.S."/>
            <person name="Ota Y."/>
            <person name="Hattori T."/>
            <person name="Sahashi N."/>
            <person name="Liou R.F."/>
            <person name="Kikuchi T."/>
            <person name="Tsai I.J."/>
        </authorList>
    </citation>
    <scope>NUCLEOTIDE SEQUENCE [LARGE SCALE GENOMIC DNA]</scope>
    <source>
        <strain evidence="7 8">FFPRI411160</strain>
    </source>
</reference>
<dbReference type="PROSITE" id="PS51767">
    <property type="entry name" value="PEPTIDASE_A1"/>
    <property type="match status" value="1"/>
</dbReference>
<feature type="compositionally biased region" description="Basic and acidic residues" evidence="4">
    <location>
        <begin position="9"/>
        <end position="20"/>
    </location>
</feature>
<dbReference type="InParanoid" id="A0A286UQH0"/>
<dbReference type="InterPro" id="IPR021109">
    <property type="entry name" value="Peptidase_aspartic_dom_sf"/>
</dbReference>
<keyword evidence="5" id="KW-0472">Membrane</keyword>
<evidence type="ECO:0000313" key="7">
    <source>
        <dbReference type="EMBL" id="PAV21836.1"/>
    </source>
</evidence>
<sequence length="821" mass="88569">MGTTRRLRREQGLERNDENEDIRIVDLTYNSISAGAGPSKRAARAKRNGGTETGVNGSSNRRKRRSTRVRRDDDSDDDDDERGKGGEDGAVLDMTLIGDSIYSPNYVVQVSVGSSNQSFYLQVDTGSSDLWIASNQCSTAPCTNNKPPTYNPSSSGTNTNVPFDIDYLSGQVAGPIIWDSFALGPYEIGNQALAAATTVVNESLGSQFSGILGLALPLNSVIQQRLPAGVADGPDGATFMSNLFGTSPASQAPAQNFFSLLLERPGTDRIPSLLGIGRHPSGSLLGDDLEIDKSKIQYSGLVSESNGVHYWKAEMRAITVYVNGTRKEVDIGNSVSGSVFPEAILDTGVPYIIATPEIANAVWGAIGISPASDGNYYLPCTTPLNMTITLDNRTEIPLHPLDLSAVSTSGSLCVGLVQQNAALRSFGDIILGVPFLRNVYTVMAYEPASSDGTIGNAGDVRNGEINPQLGLLNLTDPTTALEEFHKVRVLNQPLGSSNQAQLSSGEKLSVGVKVLFGLIGFFVLCGILFGVRYFLQRRQDKRRAAAAGSGGEKESDKEGIALTRYDLVPLRAHSYVPSEDTQRTLTNIADPTSRLDKKYESIATKAGTVDGDEELGYRKSRKFFDSEGSSDENEHPRDRPRLGDDNWEPHSSWIDPYSEFQEPILGEWRPPPPTHERSYSSSSAHSIHAPSAPLLNQFNANTTNHNRNASADSTGSGDRTPTQRRVSTLPVMPLERNVDEFGGLVIDYSAEGMTMPGSGPRRPRPQRANFTEPAFRASHPSDASSSNFSQASPSLPRPRRTMTGARPASTMSRVINADDVS</sequence>
<dbReference type="GO" id="GO:0004190">
    <property type="term" value="F:aspartic-type endopeptidase activity"/>
    <property type="evidence" value="ECO:0007669"/>
    <property type="project" value="UniProtKB-KW"/>
</dbReference>
<comment type="similarity">
    <text evidence="1 3">Belongs to the peptidase A1 family.</text>
</comment>
<dbReference type="Pfam" id="PF00026">
    <property type="entry name" value="Asp"/>
    <property type="match status" value="1"/>
</dbReference>
<feature type="compositionally biased region" description="Low complexity" evidence="4">
    <location>
        <begin position="679"/>
        <end position="693"/>
    </location>
</feature>